<reference evidence="3 4" key="1">
    <citation type="submission" date="2020-08" db="EMBL/GenBank/DDBJ databases">
        <title>Genomic Encyclopedia of Type Strains, Phase IV (KMG-V): Genome sequencing to study the core and pangenomes of soil and plant-associated prokaryotes.</title>
        <authorList>
            <person name="Whitman W."/>
        </authorList>
    </citation>
    <scope>NUCLEOTIDE SEQUENCE [LARGE SCALE GENOMIC DNA]</scope>
    <source>
        <strain evidence="3 4">SEMIA 4064</strain>
    </source>
</reference>
<dbReference type="EMBL" id="JACHBI010000023">
    <property type="protein sequence ID" value="MBB5577655.1"/>
    <property type="molecule type" value="Genomic_DNA"/>
</dbReference>
<keyword evidence="2" id="KW-0472">Membrane</keyword>
<evidence type="ECO:0000256" key="1">
    <source>
        <dbReference type="SAM" id="MobiDB-lite"/>
    </source>
</evidence>
<accession>A0A7W9D4W3</accession>
<keyword evidence="2" id="KW-1133">Transmembrane helix</keyword>
<feature type="transmembrane region" description="Helical" evidence="2">
    <location>
        <begin position="28"/>
        <end position="50"/>
    </location>
</feature>
<evidence type="ECO:0000313" key="3">
    <source>
        <dbReference type="EMBL" id="MBB5577655.1"/>
    </source>
</evidence>
<name>A0A7W9D4W3_9HYPH</name>
<dbReference type="RefSeq" id="WP_107107272.1">
    <property type="nucleotide sequence ID" value="NZ_JACHBI010000023.1"/>
</dbReference>
<dbReference type="AlphaFoldDB" id="A0A7W9D4W3"/>
<evidence type="ECO:0000256" key="2">
    <source>
        <dbReference type="SAM" id="Phobius"/>
    </source>
</evidence>
<keyword evidence="2" id="KW-0812">Transmembrane</keyword>
<evidence type="ECO:0000313" key="4">
    <source>
        <dbReference type="Proteomes" id="UP000549882"/>
    </source>
</evidence>
<sequence>MSDENDTSQVSPEHGRGKGPRRRPATHLAAFGIAAVAILAIGAAGGAAAMKFTRPNVELAPLTPVSISSLNDDLSVVTVKGKVAEIFGNKFIVQDDSGRALIETGPAGDDSKLVSIGETVSVQGRFDHGFLHASYIVHQDGKTDVLRSPPRRPPHGGPIEDFLKRLRP</sequence>
<keyword evidence="4" id="KW-1185">Reference proteome</keyword>
<gene>
    <name evidence="3" type="ORF">GGD50_006310</name>
</gene>
<feature type="region of interest" description="Disordered" evidence="1">
    <location>
        <begin position="1"/>
        <end position="23"/>
    </location>
</feature>
<organism evidence="3 4">
    <name type="scientific">Rhizobium paranaense</name>
    <dbReference type="NCBI Taxonomy" id="1650438"/>
    <lineage>
        <taxon>Bacteria</taxon>
        <taxon>Pseudomonadati</taxon>
        <taxon>Pseudomonadota</taxon>
        <taxon>Alphaproteobacteria</taxon>
        <taxon>Hyphomicrobiales</taxon>
        <taxon>Rhizobiaceae</taxon>
        <taxon>Rhizobium/Agrobacterium group</taxon>
        <taxon>Rhizobium</taxon>
    </lineage>
</organism>
<dbReference type="InterPro" id="IPR036700">
    <property type="entry name" value="BOBF_sf"/>
</dbReference>
<protein>
    <submittedName>
        <fullName evidence="3">Uncharacterized protein YdeI (BOF family)</fullName>
    </submittedName>
</protein>
<proteinExistence type="predicted"/>
<comment type="caution">
    <text evidence="3">The sequence shown here is derived from an EMBL/GenBank/DDBJ whole genome shotgun (WGS) entry which is preliminary data.</text>
</comment>
<dbReference type="SUPFAM" id="SSF101756">
    <property type="entry name" value="Hypothetical protein YgiW"/>
    <property type="match status" value="1"/>
</dbReference>
<dbReference type="Proteomes" id="UP000549882">
    <property type="component" value="Unassembled WGS sequence"/>
</dbReference>